<keyword evidence="1" id="KW-0812">Transmembrane</keyword>
<gene>
    <name evidence="2" type="ORF">ABS768_17465</name>
</gene>
<keyword evidence="1" id="KW-0472">Membrane</keyword>
<evidence type="ECO:0000256" key="1">
    <source>
        <dbReference type="SAM" id="Phobius"/>
    </source>
</evidence>
<feature type="transmembrane region" description="Helical" evidence="1">
    <location>
        <begin position="7"/>
        <end position="27"/>
    </location>
</feature>
<reference evidence="2 3" key="1">
    <citation type="submission" date="2024-06" db="EMBL/GenBank/DDBJ databases">
        <authorList>
            <person name="Kaempfer P."/>
            <person name="Viver T."/>
        </authorList>
    </citation>
    <scope>NUCLEOTIDE SEQUENCE [LARGE SCALE GENOMIC DNA]</scope>
    <source>
        <strain evidence="2 3">ST-75</strain>
    </source>
</reference>
<sequence>MEAKMKLNLWNWIIRVFFFIALTMLFACEKNNIEDILITGEDEYWCRYDSATPGFNDKYYKFHSDSLYDLYSIDINGIVKLEKNSLDNYPNNTWYTTKDSIFRISGFAFDLVMYNENVILLGTCETRNVFLVKENIKNRRKSPVFYCNKRLDNPDKYEYE</sequence>
<dbReference type="Proteomes" id="UP001629059">
    <property type="component" value="Unassembled WGS sequence"/>
</dbReference>
<keyword evidence="3" id="KW-1185">Reference proteome</keyword>
<evidence type="ECO:0000313" key="2">
    <source>
        <dbReference type="EMBL" id="MFL9839288.1"/>
    </source>
</evidence>
<evidence type="ECO:0000313" key="3">
    <source>
        <dbReference type="Proteomes" id="UP001629059"/>
    </source>
</evidence>
<dbReference type="EMBL" id="JBELQB010000022">
    <property type="protein sequence ID" value="MFL9839288.1"/>
    <property type="molecule type" value="Genomic_DNA"/>
</dbReference>
<organism evidence="2 3">
    <name type="scientific">Flavobacterium rhizophilum</name>
    <dbReference type="NCBI Taxonomy" id="3163296"/>
    <lineage>
        <taxon>Bacteria</taxon>
        <taxon>Pseudomonadati</taxon>
        <taxon>Bacteroidota</taxon>
        <taxon>Flavobacteriia</taxon>
        <taxon>Flavobacteriales</taxon>
        <taxon>Flavobacteriaceae</taxon>
        <taxon>Flavobacterium</taxon>
    </lineage>
</organism>
<dbReference type="PROSITE" id="PS51257">
    <property type="entry name" value="PROKAR_LIPOPROTEIN"/>
    <property type="match status" value="1"/>
</dbReference>
<dbReference type="RefSeq" id="WP_408076237.1">
    <property type="nucleotide sequence ID" value="NZ_JBELQB010000022.1"/>
</dbReference>
<protein>
    <recommendedName>
        <fullName evidence="4">DKNYY family protein</fullName>
    </recommendedName>
</protein>
<proteinExistence type="predicted"/>
<name>A0ABW8YGU7_9FLAO</name>
<keyword evidence="1" id="KW-1133">Transmembrane helix</keyword>
<accession>A0ABW8YGU7</accession>
<comment type="caution">
    <text evidence="2">The sequence shown here is derived from an EMBL/GenBank/DDBJ whole genome shotgun (WGS) entry which is preliminary data.</text>
</comment>
<evidence type="ECO:0008006" key="4">
    <source>
        <dbReference type="Google" id="ProtNLM"/>
    </source>
</evidence>